<organism evidence="2 3">
    <name type="scientific">Piloderma croceum (strain F 1598)</name>
    <dbReference type="NCBI Taxonomy" id="765440"/>
    <lineage>
        <taxon>Eukaryota</taxon>
        <taxon>Fungi</taxon>
        <taxon>Dikarya</taxon>
        <taxon>Basidiomycota</taxon>
        <taxon>Agaricomycotina</taxon>
        <taxon>Agaricomycetes</taxon>
        <taxon>Agaricomycetidae</taxon>
        <taxon>Atheliales</taxon>
        <taxon>Atheliaceae</taxon>
        <taxon>Piloderma</taxon>
    </lineage>
</organism>
<dbReference type="SUPFAM" id="SSF48452">
    <property type="entry name" value="TPR-like"/>
    <property type="match status" value="2"/>
</dbReference>
<dbReference type="Pfam" id="PF20703">
    <property type="entry name" value="nSTAND1"/>
    <property type="match status" value="1"/>
</dbReference>
<proteinExistence type="predicted"/>
<keyword evidence="3" id="KW-1185">Reference proteome</keyword>
<sequence>MSFHHSKDVTIIGSSVTYVAGNLTNIQNTAQNACLNQLCCQQDPAQSRLHNTVTTFNEAPTQTNSMSKPFPPSQPVPPEIFFGRDDIVSDYVSLITRNDQTRLAILGSGGMGKTSTSLHILHHPDVVTRYRDHRYFVGCDAVTSAEALAALILQIIQGPLTAGENVVTILHRAFISAPLTLLLLDNFETVWNINSRRDRIVDLLQKVVNATSVSLIITMRGTIPPSGIAWTRFGCLPQLLPADSKRTFLAINPSLNNGECRDEESLDTLLAEMDHVPLAVQLLAHVSIGFSPQYMLKRWTEKKTAMLRMHEGTPGKLESVEVSIELSLAPFDIKGNPEAVQLLGILCQLPDGLHEWEERLPIVAARLHDVHHLVHLLHKTALVFIAGSVLKVLSPIRHFINHHHEAESDHIQVLENYFWNLIRTHATTPFGPDFCRAKGIMEPDMGNICSLIKSAAHIRASTELVEIVLAVSGFQFRTVPSTELLCDVMQLVKHVQSATQEARILWRLGNMLFIQAKYTEASETVKEARRQFFNIGDVVHAVYCSQRLGEALRMQAKYTEASEILTEAQRQFIEIGEVLGAAQCSQSLGDILRMQAKYTEASDTLTEARRQFINVGSAPGAAHCSTSLGNILCIQAKYTEASQTLTEAQSQFIGIGDVFGTARCSLYLGTIFYKQGRYTEASETLTEARKEFLNIGVVVEVTDCSRCLGDILTKQNSYAEAFDTLTEARQQFLDIGYLLGATQCSRSLGKILFMQHKYAEASDVLTEARQQFITYDNAVSAAECSTILDDIYRTQAHSI</sequence>
<protein>
    <recommendedName>
        <fullName evidence="1">Novel STAND NTPase 1 domain-containing protein</fullName>
    </recommendedName>
</protein>
<dbReference type="InParanoid" id="A0A0C3F7G8"/>
<dbReference type="HOGENOM" id="CLU_006580_1_1_1"/>
<dbReference type="Pfam" id="PF13432">
    <property type="entry name" value="TPR_16"/>
    <property type="match status" value="1"/>
</dbReference>
<dbReference type="InterPro" id="IPR011990">
    <property type="entry name" value="TPR-like_helical_dom_sf"/>
</dbReference>
<feature type="domain" description="Novel STAND NTPase 1" evidence="1">
    <location>
        <begin position="79"/>
        <end position="221"/>
    </location>
</feature>
<gene>
    <name evidence="2" type="ORF">PILCRDRAFT_13230</name>
</gene>
<accession>A0A0C3F7G8</accession>
<dbReference type="InterPro" id="IPR049052">
    <property type="entry name" value="nSTAND1"/>
</dbReference>
<dbReference type="Gene3D" id="1.25.40.10">
    <property type="entry name" value="Tetratricopeptide repeat domain"/>
    <property type="match status" value="2"/>
</dbReference>
<dbReference type="Gene3D" id="3.40.50.300">
    <property type="entry name" value="P-loop containing nucleotide triphosphate hydrolases"/>
    <property type="match status" value="1"/>
</dbReference>
<evidence type="ECO:0000259" key="1">
    <source>
        <dbReference type="Pfam" id="PF20703"/>
    </source>
</evidence>
<dbReference type="Proteomes" id="UP000054166">
    <property type="component" value="Unassembled WGS sequence"/>
</dbReference>
<evidence type="ECO:0000313" key="2">
    <source>
        <dbReference type="EMBL" id="KIM75854.1"/>
    </source>
</evidence>
<dbReference type="SMART" id="SM00028">
    <property type="entry name" value="TPR"/>
    <property type="match status" value="7"/>
</dbReference>
<dbReference type="InterPro" id="IPR019734">
    <property type="entry name" value="TPR_rpt"/>
</dbReference>
<name>A0A0C3F7G8_PILCF</name>
<dbReference type="PANTHER" id="PTHR47691:SF3">
    <property type="entry name" value="HTH-TYPE TRANSCRIPTIONAL REGULATOR RV0890C-RELATED"/>
    <property type="match status" value="1"/>
</dbReference>
<dbReference type="PANTHER" id="PTHR47691">
    <property type="entry name" value="REGULATOR-RELATED"/>
    <property type="match status" value="1"/>
</dbReference>
<dbReference type="OrthoDB" id="431454at2759"/>
<evidence type="ECO:0000313" key="3">
    <source>
        <dbReference type="Proteomes" id="UP000054166"/>
    </source>
</evidence>
<reference evidence="3" key="2">
    <citation type="submission" date="2015-01" db="EMBL/GenBank/DDBJ databases">
        <title>Evolutionary Origins and Diversification of the Mycorrhizal Mutualists.</title>
        <authorList>
            <consortium name="DOE Joint Genome Institute"/>
            <consortium name="Mycorrhizal Genomics Consortium"/>
            <person name="Kohler A."/>
            <person name="Kuo A."/>
            <person name="Nagy L.G."/>
            <person name="Floudas D."/>
            <person name="Copeland A."/>
            <person name="Barry K.W."/>
            <person name="Cichocki N."/>
            <person name="Veneault-Fourrey C."/>
            <person name="LaButti K."/>
            <person name="Lindquist E.A."/>
            <person name="Lipzen A."/>
            <person name="Lundell T."/>
            <person name="Morin E."/>
            <person name="Murat C."/>
            <person name="Riley R."/>
            <person name="Ohm R."/>
            <person name="Sun H."/>
            <person name="Tunlid A."/>
            <person name="Henrissat B."/>
            <person name="Grigoriev I.V."/>
            <person name="Hibbett D.S."/>
            <person name="Martin F."/>
        </authorList>
    </citation>
    <scope>NUCLEOTIDE SEQUENCE [LARGE SCALE GENOMIC DNA]</scope>
    <source>
        <strain evidence="3">F 1598</strain>
    </source>
</reference>
<dbReference type="STRING" id="765440.A0A0C3F7G8"/>
<dbReference type="InterPro" id="IPR027417">
    <property type="entry name" value="P-loop_NTPase"/>
</dbReference>
<reference evidence="2 3" key="1">
    <citation type="submission" date="2014-04" db="EMBL/GenBank/DDBJ databases">
        <authorList>
            <consortium name="DOE Joint Genome Institute"/>
            <person name="Kuo A."/>
            <person name="Tarkka M."/>
            <person name="Buscot F."/>
            <person name="Kohler A."/>
            <person name="Nagy L.G."/>
            <person name="Floudas D."/>
            <person name="Copeland A."/>
            <person name="Barry K.W."/>
            <person name="Cichocki N."/>
            <person name="Veneault-Fourrey C."/>
            <person name="LaButti K."/>
            <person name="Lindquist E.A."/>
            <person name="Lipzen A."/>
            <person name="Lundell T."/>
            <person name="Morin E."/>
            <person name="Murat C."/>
            <person name="Sun H."/>
            <person name="Tunlid A."/>
            <person name="Henrissat B."/>
            <person name="Grigoriev I.V."/>
            <person name="Hibbett D.S."/>
            <person name="Martin F."/>
            <person name="Nordberg H.P."/>
            <person name="Cantor M.N."/>
            <person name="Hua S.X."/>
        </authorList>
    </citation>
    <scope>NUCLEOTIDE SEQUENCE [LARGE SCALE GENOMIC DNA]</scope>
    <source>
        <strain evidence="2 3">F 1598</strain>
    </source>
</reference>
<dbReference type="SUPFAM" id="SSF52540">
    <property type="entry name" value="P-loop containing nucleoside triphosphate hydrolases"/>
    <property type="match status" value="1"/>
</dbReference>
<dbReference type="EMBL" id="KN833041">
    <property type="protein sequence ID" value="KIM75854.1"/>
    <property type="molecule type" value="Genomic_DNA"/>
</dbReference>
<dbReference type="AlphaFoldDB" id="A0A0C3F7G8"/>